<dbReference type="AlphaFoldDB" id="A0A4R3KY87"/>
<organism evidence="1 2">
    <name type="scientific">Anseongella ginsenosidimutans</name>
    <dbReference type="NCBI Taxonomy" id="496056"/>
    <lineage>
        <taxon>Bacteria</taxon>
        <taxon>Pseudomonadati</taxon>
        <taxon>Bacteroidota</taxon>
        <taxon>Sphingobacteriia</taxon>
        <taxon>Sphingobacteriales</taxon>
        <taxon>Sphingobacteriaceae</taxon>
        <taxon>Anseongella</taxon>
    </lineage>
</organism>
<proteinExistence type="predicted"/>
<dbReference type="Proteomes" id="UP000295807">
    <property type="component" value="Unassembled WGS sequence"/>
</dbReference>
<gene>
    <name evidence="1" type="ORF">EDD80_101454</name>
</gene>
<keyword evidence="2" id="KW-1185">Reference proteome</keyword>
<accession>A0A4R3KY87</accession>
<dbReference type="RefSeq" id="WP_132127697.1">
    <property type="nucleotide sequence ID" value="NZ_CP042432.1"/>
</dbReference>
<evidence type="ECO:0000313" key="1">
    <source>
        <dbReference type="EMBL" id="TCS90254.1"/>
    </source>
</evidence>
<evidence type="ECO:0000313" key="2">
    <source>
        <dbReference type="Proteomes" id="UP000295807"/>
    </source>
</evidence>
<comment type="caution">
    <text evidence="1">The sequence shown here is derived from an EMBL/GenBank/DDBJ whole genome shotgun (WGS) entry which is preliminary data.</text>
</comment>
<name>A0A4R3KY87_9SPHI</name>
<protein>
    <submittedName>
        <fullName evidence="1">Uncharacterized protein</fullName>
    </submittedName>
</protein>
<dbReference type="EMBL" id="SMAD01000001">
    <property type="protein sequence ID" value="TCS90254.1"/>
    <property type="molecule type" value="Genomic_DNA"/>
</dbReference>
<sequence>MQTIMIYFLLAFPAFFQGWQAPGFKGFFTELRAAAENRDVRKLETLIYPFKDKVEDMQEAMIENILHGNIGQRGDGAFSVRALDSLMANHLDKIKPIEKDLYGQLSKDIIFGKVIRSFKPKDVFVMDYRDARMILLQGKDGLQLFFWENLNNLLRN</sequence>
<reference evidence="1 2" key="1">
    <citation type="submission" date="2019-03" db="EMBL/GenBank/DDBJ databases">
        <title>Genomic Encyclopedia of Type Strains, Phase IV (KMG-IV): sequencing the most valuable type-strain genomes for metagenomic binning, comparative biology and taxonomic classification.</title>
        <authorList>
            <person name="Goeker M."/>
        </authorList>
    </citation>
    <scope>NUCLEOTIDE SEQUENCE [LARGE SCALE GENOMIC DNA]</scope>
    <source>
        <strain evidence="1 2">DSM 21100</strain>
    </source>
</reference>